<evidence type="ECO:0000259" key="1">
    <source>
        <dbReference type="SMART" id="SM00507"/>
    </source>
</evidence>
<dbReference type="Gene3D" id="1.10.30.50">
    <property type="match status" value="1"/>
</dbReference>
<feature type="domain" description="HNH nuclease" evidence="1">
    <location>
        <begin position="308"/>
        <end position="360"/>
    </location>
</feature>
<sequence>MLRARTDDEAFADVRREQARAEYATWNLILNHFERATKLIDAADQPSICKQHGRSAVVLDMAQQLAISEQRAWGILHDARTLRDHTPRVWATFRVGHIDAAKAGAIAATVERLRTSEAVAAVDASAVDYAETHTVGELRSWLRRLRARLEPDEVADETARAVEERRVSVTHLDDGTSWLNALLPTGVAVVVAERLRRAAKALPAVDPETGERDRRTRDQKQADLVAHWLTSCEGTATDVRAEVAISIAATDLIGLTDGPGLTLDGEPVGAAWVRELAQSEHTVLRRLVLDAAGTVLDSTVLAYRPPESLRQALRFRDGACRVVGCRAPAGSTDLDHELAYDRGGTTSADNLRCLCRRHHNMKSHGHLDDRHLDGPMAHVERYRVA</sequence>
<dbReference type="SMART" id="SM00507">
    <property type="entry name" value="HNHc"/>
    <property type="match status" value="1"/>
</dbReference>
<protein>
    <submittedName>
        <fullName evidence="2">DUF222 domain-containing protein</fullName>
    </submittedName>
</protein>
<accession>A0A8I0FTX5</accession>
<evidence type="ECO:0000313" key="4">
    <source>
        <dbReference type="Proteomes" id="UP000587211"/>
    </source>
</evidence>
<dbReference type="Proteomes" id="UP000659061">
    <property type="component" value="Unassembled WGS sequence"/>
</dbReference>
<name>A0A8I0FTX5_9ACTN</name>
<organism evidence="2 5">
    <name type="scientific">Aeromicrobium tamlense</name>
    <dbReference type="NCBI Taxonomy" id="375541"/>
    <lineage>
        <taxon>Bacteria</taxon>
        <taxon>Bacillati</taxon>
        <taxon>Actinomycetota</taxon>
        <taxon>Actinomycetes</taxon>
        <taxon>Propionibacteriales</taxon>
        <taxon>Nocardioidaceae</taxon>
        <taxon>Aeromicrobium</taxon>
    </lineage>
</organism>
<dbReference type="CDD" id="cd00085">
    <property type="entry name" value="HNHc"/>
    <property type="match status" value="1"/>
</dbReference>
<dbReference type="EMBL" id="JACBZN010000001">
    <property type="protein sequence ID" value="NYI37358.1"/>
    <property type="molecule type" value="Genomic_DNA"/>
</dbReference>
<keyword evidence="4" id="KW-1185">Reference proteome</keyword>
<reference evidence="3 4" key="1">
    <citation type="submission" date="2020-07" db="EMBL/GenBank/DDBJ databases">
        <title>Sequencing the genomes of 1000 actinobacteria strains.</title>
        <authorList>
            <person name="Klenk H.-P."/>
        </authorList>
    </citation>
    <scope>NUCLEOTIDE SEQUENCE [LARGE SCALE GENOMIC DNA]</scope>
    <source>
        <strain evidence="3 4">DSM 19087</strain>
    </source>
</reference>
<evidence type="ECO:0000313" key="5">
    <source>
        <dbReference type="Proteomes" id="UP000659061"/>
    </source>
</evidence>
<reference evidence="2" key="2">
    <citation type="submission" date="2020-09" db="EMBL/GenBank/DDBJ databases">
        <title>Novel species in genus Aeromicrobium.</title>
        <authorList>
            <person name="Zhang G."/>
        </authorList>
    </citation>
    <scope>NUCLEOTIDE SEQUENCE</scope>
    <source>
        <strain evidence="2">SSW1-57</strain>
    </source>
</reference>
<evidence type="ECO:0000313" key="2">
    <source>
        <dbReference type="EMBL" id="MBD1268736.1"/>
    </source>
</evidence>
<gene>
    <name evidence="3" type="ORF">BJ975_000733</name>
    <name evidence="2" type="ORF">IDH50_00670</name>
</gene>
<comment type="caution">
    <text evidence="2">The sequence shown here is derived from an EMBL/GenBank/DDBJ whole genome shotgun (WGS) entry which is preliminary data.</text>
</comment>
<evidence type="ECO:0000313" key="3">
    <source>
        <dbReference type="EMBL" id="NYI37358.1"/>
    </source>
</evidence>
<dbReference type="EMBL" id="JACWMT010000001">
    <property type="protein sequence ID" value="MBD1268736.1"/>
    <property type="molecule type" value="Genomic_DNA"/>
</dbReference>
<dbReference type="Proteomes" id="UP000587211">
    <property type="component" value="Unassembled WGS sequence"/>
</dbReference>
<dbReference type="AlphaFoldDB" id="A0A8I0FTX5"/>
<proteinExistence type="predicted"/>
<dbReference type="RefSeq" id="WP_179423773.1">
    <property type="nucleotide sequence ID" value="NZ_BAAAMP010000002.1"/>
</dbReference>
<dbReference type="Pfam" id="PF02720">
    <property type="entry name" value="DUF222"/>
    <property type="match status" value="1"/>
</dbReference>
<dbReference type="InterPro" id="IPR003870">
    <property type="entry name" value="DUF222"/>
</dbReference>
<dbReference type="InterPro" id="IPR003615">
    <property type="entry name" value="HNH_nuc"/>
</dbReference>